<name>W1XQB3_9ZZZZ</name>
<accession>W1XQB3</accession>
<dbReference type="InterPro" id="IPR030930">
    <property type="entry name" value="AIDA"/>
</dbReference>
<protein>
    <submittedName>
        <fullName evidence="1">Uncharacterized protein</fullName>
    </submittedName>
</protein>
<dbReference type="AlphaFoldDB" id="W1XQB3"/>
<dbReference type="InterPro" id="IPR012332">
    <property type="entry name" value="Autotransporter_pectin_lyase_C"/>
</dbReference>
<reference evidence="1" key="1">
    <citation type="submission" date="2013-12" db="EMBL/GenBank/DDBJ databases">
        <title>A Varibaculum cambriense genome reconstructed from a premature infant gut community with otherwise low bacterial novelty that shifts toward anaerobic metabolism during the third week of life.</title>
        <authorList>
            <person name="Brown C.T."/>
            <person name="Sharon I."/>
            <person name="Thomas B.C."/>
            <person name="Castelle C.J."/>
            <person name="Morowitz M.J."/>
            <person name="Banfield J.F."/>
        </authorList>
    </citation>
    <scope>NUCLEOTIDE SEQUENCE</scope>
</reference>
<organism evidence="1">
    <name type="scientific">human gut metagenome</name>
    <dbReference type="NCBI Taxonomy" id="408170"/>
    <lineage>
        <taxon>unclassified sequences</taxon>
        <taxon>metagenomes</taxon>
        <taxon>organismal metagenomes</taxon>
    </lineage>
</organism>
<sequence length="93" mass="9364">GTQTVQNYGKAINTDIVSGLQQIMANGTAEGSIINGGSQVVNEGGLAENSVLNDGGTLDVREKGSATGIQQSSQDALVATTRATRVTGTRADG</sequence>
<evidence type="ECO:0000313" key="1">
    <source>
        <dbReference type="EMBL" id="ETJ31655.1"/>
    </source>
</evidence>
<gene>
    <name evidence="1" type="ORF">Q604_UNBC13860G0001</name>
</gene>
<proteinExistence type="predicted"/>
<dbReference type="EMBL" id="AZMM01013860">
    <property type="protein sequence ID" value="ETJ31655.1"/>
    <property type="molecule type" value="Genomic_DNA"/>
</dbReference>
<dbReference type="Gene3D" id="2.160.20.20">
    <property type="match status" value="1"/>
</dbReference>
<dbReference type="Pfam" id="PF16168">
    <property type="entry name" value="AIDA"/>
    <property type="match status" value="1"/>
</dbReference>
<feature type="non-terminal residue" evidence="1">
    <location>
        <position position="93"/>
    </location>
</feature>
<feature type="non-terminal residue" evidence="1">
    <location>
        <position position="1"/>
    </location>
</feature>
<comment type="caution">
    <text evidence="1">The sequence shown here is derived from an EMBL/GenBank/DDBJ whole genome shotgun (WGS) entry which is preliminary data.</text>
</comment>